<evidence type="ECO:0000313" key="2">
    <source>
        <dbReference type="Proteomes" id="UP000251123"/>
    </source>
</evidence>
<sequence>MQAIAQQGDTLDMICARYYGRTEGVFESVLAANPGLAELGAVLPHGTVIELPDVKSSPVTETITSGSNHMTEGEKSVISLFISAR</sequence>
<proteinExistence type="predicted"/>
<dbReference type="InterPro" id="IPR008861">
    <property type="entry name" value="GpX-like"/>
</dbReference>
<evidence type="ECO:0000313" key="1">
    <source>
        <dbReference type="EMBL" id="SQC16331.1"/>
    </source>
</evidence>
<dbReference type="Pfam" id="PF05489">
    <property type="entry name" value="Phage_tail_X"/>
    <property type="match status" value="1"/>
</dbReference>
<name>A0A2X3CVI6_KLEPN</name>
<reference evidence="1 2" key="1">
    <citation type="submission" date="2018-06" db="EMBL/GenBank/DDBJ databases">
        <authorList>
            <consortium name="Pathogen Informatics"/>
            <person name="Doyle S."/>
        </authorList>
    </citation>
    <scope>NUCLEOTIDE SEQUENCE [LARGE SCALE GENOMIC DNA]</scope>
    <source>
        <strain evidence="1 2">NCTC9601</strain>
    </source>
</reference>
<protein>
    <submittedName>
        <fullName evidence="1">Tail component protein</fullName>
    </submittedName>
</protein>
<dbReference type="EMBL" id="UASN01000022">
    <property type="protein sequence ID" value="SQC16331.1"/>
    <property type="molecule type" value="Genomic_DNA"/>
</dbReference>
<accession>A0A2X3CVI6</accession>
<organism evidence="1 2">
    <name type="scientific">Klebsiella pneumoniae</name>
    <dbReference type="NCBI Taxonomy" id="573"/>
    <lineage>
        <taxon>Bacteria</taxon>
        <taxon>Pseudomonadati</taxon>
        <taxon>Pseudomonadota</taxon>
        <taxon>Gammaproteobacteria</taxon>
        <taxon>Enterobacterales</taxon>
        <taxon>Enterobacteriaceae</taxon>
        <taxon>Klebsiella/Raoultella group</taxon>
        <taxon>Klebsiella</taxon>
        <taxon>Klebsiella pneumoniae complex</taxon>
    </lineage>
</organism>
<dbReference type="Proteomes" id="UP000251123">
    <property type="component" value="Unassembled WGS sequence"/>
</dbReference>
<gene>
    <name evidence="1" type="ORF">NCTC9601_04012</name>
</gene>
<dbReference type="AlphaFoldDB" id="A0A2X3CVI6"/>